<accession>A0A2S6IJ44</accession>
<evidence type="ECO:0000256" key="1">
    <source>
        <dbReference type="SAM" id="MobiDB-lite"/>
    </source>
</evidence>
<protein>
    <submittedName>
        <fullName evidence="2">Uncharacterized protein</fullName>
    </submittedName>
</protein>
<evidence type="ECO:0000313" key="3">
    <source>
        <dbReference type="Proteomes" id="UP000239485"/>
    </source>
</evidence>
<organism evidence="2 3">
    <name type="scientific">Kineococcus xinjiangensis</name>
    <dbReference type="NCBI Taxonomy" id="512762"/>
    <lineage>
        <taxon>Bacteria</taxon>
        <taxon>Bacillati</taxon>
        <taxon>Actinomycetota</taxon>
        <taxon>Actinomycetes</taxon>
        <taxon>Kineosporiales</taxon>
        <taxon>Kineosporiaceae</taxon>
        <taxon>Kineococcus</taxon>
    </lineage>
</organism>
<proteinExistence type="predicted"/>
<feature type="region of interest" description="Disordered" evidence="1">
    <location>
        <begin position="1"/>
        <end position="26"/>
    </location>
</feature>
<comment type="caution">
    <text evidence="2">The sequence shown here is derived from an EMBL/GenBank/DDBJ whole genome shotgun (WGS) entry which is preliminary data.</text>
</comment>
<name>A0A2S6IJ44_9ACTN</name>
<evidence type="ECO:0000313" key="2">
    <source>
        <dbReference type="EMBL" id="PPK94243.1"/>
    </source>
</evidence>
<keyword evidence="3" id="KW-1185">Reference proteome</keyword>
<reference evidence="2 3" key="1">
    <citation type="submission" date="2018-02" db="EMBL/GenBank/DDBJ databases">
        <title>Genomic Encyclopedia of Archaeal and Bacterial Type Strains, Phase II (KMG-II): from individual species to whole genera.</title>
        <authorList>
            <person name="Goeker M."/>
        </authorList>
    </citation>
    <scope>NUCLEOTIDE SEQUENCE [LARGE SCALE GENOMIC DNA]</scope>
    <source>
        <strain evidence="2 3">DSM 22857</strain>
    </source>
</reference>
<dbReference type="Proteomes" id="UP000239485">
    <property type="component" value="Unassembled WGS sequence"/>
</dbReference>
<feature type="compositionally biased region" description="Low complexity" evidence="1">
    <location>
        <begin position="137"/>
        <end position="154"/>
    </location>
</feature>
<dbReference type="EMBL" id="PTJD01000008">
    <property type="protein sequence ID" value="PPK94243.1"/>
    <property type="molecule type" value="Genomic_DNA"/>
</dbReference>
<feature type="region of interest" description="Disordered" evidence="1">
    <location>
        <begin position="131"/>
        <end position="154"/>
    </location>
</feature>
<sequence length="154" mass="16448">MSTDVLAPSTPASSSPALRPAGAPPAVVRRRPALVEEQDRRVLATLTPGDREFLRATTGAPVAEGRPLPPLAFHVARDRRSRALAPGQPLSLGYLHHLVEVWGLALTAGEFGNALRYVRWREVQIAQQAPVRPAQSAPRPAEAGRPAARIALPA</sequence>
<dbReference type="RefSeq" id="WP_104433178.1">
    <property type="nucleotide sequence ID" value="NZ_PTJD01000008.1"/>
</dbReference>
<dbReference type="AlphaFoldDB" id="A0A2S6IJ44"/>
<gene>
    <name evidence="2" type="ORF">CLV92_108145</name>
</gene>